<feature type="compositionally biased region" description="Basic and acidic residues" evidence="1">
    <location>
        <begin position="148"/>
        <end position="162"/>
    </location>
</feature>
<evidence type="ECO:0000313" key="3">
    <source>
        <dbReference type="Proteomes" id="UP001188597"/>
    </source>
</evidence>
<accession>A0AA89ABX8</accession>
<organism evidence="2 3">
    <name type="scientific">Escallonia herrerae</name>
    <dbReference type="NCBI Taxonomy" id="1293975"/>
    <lineage>
        <taxon>Eukaryota</taxon>
        <taxon>Viridiplantae</taxon>
        <taxon>Streptophyta</taxon>
        <taxon>Embryophyta</taxon>
        <taxon>Tracheophyta</taxon>
        <taxon>Spermatophyta</taxon>
        <taxon>Magnoliopsida</taxon>
        <taxon>eudicotyledons</taxon>
        <taxon>Gunneridae</taxon>
        <taxon>Pentapetalae</taxon>
        <taxon>asterids</taxon>
        <taxon>campanulids</taxon>
        <taxon>Escalloniales</taxon>
        <taxon>Escalloniaceae</taxon>
        <taxon>Escallonia</taxon>
    </lineage>
</organism>
<dbReference type="Gene3D" id="2.40.70.10">
    <property type="entry name" value="Acid Proteases"/>
    <property type="match status" value="1"/>
</dbReference>
<feature type="compositionally biased region" description="Basic and acidic residues" evidence="1">
    <location>
        <begin position="191"/>
        <end position="204"/>
    </location>
</feature>
<evidence type="ECO:0000313" key="2">
    <source>
        <dbReference type="EMBL" id="KAK2997688.1"/>
    </source>
</evidence>
<dbReference type="InterPro" id="IPR021109">
    <property type="entry name" value="Peptidase_aspartic_dom_sf"/>
</dbReference>
<keyword evidence="3" id="KW-1185">Reference proteome</keyword>
<name>A0AA89ABX8_9ASTE</name>
<protein>
    <submittedName>
        <fullName evidence="2">Uncharacterized protein</fullName>
    </submittedName>
</protein>
<feature type="region of interest" description="Disordered" evidence="1">
    <location>
        <begin position="148"/>
        <end position="207"/>
    </location>
</feature>
<sequence length="431" mass="49987">MPEPRSHNGAKEARQVDNFFWHLERYFEALDIDQEEKVQWTVASQVELIFNRLDDLEVDSRLTVLEWKIDVFSEELHDLIEERVAHFTKWEVQRRENRAAAKAIENAGAEIIQWSERGEAELQRREPHNLASAMMIVERLGDFKQCERLRSPRDERTKDGGDGRSNSGSPKATDDEWSGDEGHRRHHKREKKDEESRKQGDSRDHKAHGGLRRECFYCEGQHCERYCPHNGKMTAFLKKHKSSKGDSSSSEGKAWMATLPNGQCVRVEVDERSCQGEEEQRWLGLKPTKDGSWFTAVNAEERQTKGVVKKVDLRIYGWTWKADFNIIDMDDLGVVLGMDFMEKSSATLNPYYGVMMVVGKEVQPEWMILLVSKDGANERKGITVLHLDKRLTLCYVEWQIGPRNYAVDMLTKTIKTEKFKHCLNLIHFLSC</sequence>
<evidence type="ECO:0000256" key="1">
    <source>
        <dbReference type="SAM" id="MobiDB-lite"/>
    </source>
</evidence>
<dbReference type="AlphaFoldDB" id="A0AA89ABX8"/>
<comment type="caution">
    <text evidence="2">The sequence shown here is derived from an EMBL/GenBank/DDBJ whole genome shotgun (WGS) entry which is preliminary data.</text>
</comment>
<dbReference type="Proteomes" id="UP001188597">
    <property type="component" value="Unassembled WGS sequence"/>
</dbReference>
<dbReference type="Pfam" id="PF08284">
    <property type="entry name" value="RVP_2"/>
    <property type="match status" value="1"/>
</dbReference>
<gene>
    <name evidence="2" type="ORF">RJ639_024951</name>
</gene>
<dbReference type="CDD" id="cd00303">
    <property type="entry name" value="retropepsin_like"/>
    <property type="match status" value="1"/>
</dbReference>
<proteinExistence type="predicted"/>
<reference evidence="2" key="1">
    <citation type="submission" date="2022-12" db="EMBL/GenBank/DDBJ databases">
        <title>Draft genome assemblies for two species of Escallonia (Escalloniales).</title>
        <authorList>
            <person name="Chanderbali A."/>
            <person name="Dervinis C."/>
            <person name="Anghel I."/>
            <person name="Soltis D."/>
            <person name="Soltis P."/>
            <person name="Zapata F."/>
        </authorList>
    </citation>
    <scope>NUCLEOTIDE SEQUENCE</scope>
    <source>
        <strain evidence="2">UCBG64.0493</strain>
        <tissue evidence="2">Leaf</tissue>
    </source>
</reference>
<dbReference type="EMBL" id="JAVXUP010004043">
    <property type="protein sequence ID" value="KAK2997688.1"/>
    <property type="molecule type" value="Genomic_DNA"/>
</dbReference>